<dbReference type="AlphaFoldDB" id="A0A3B0UP30"/>
<evidence type="ECO:0000313" key="1">
    <source>
        <dbReference type="EMBL" id="VAW28182.1"/>
    </source>
</evidence>
<reference evidence="1" key="1">
    <citation type="submission" date="2018-06" db="EMBL/GenBank/DDBJ databases">
        <authorList>
            <person name="Zhirakovskaya E."/>
        </authorList>
    </citation>
    <scope>NUCLEOTIDE SEQUENCE</scope>
</reference>
<organism evidence="1">
    <name type="scientific">hydrothermal vent metagenome</name>
    <dbReference type="NCBI Taxonomy" id="652676"/>
    <lineage>
        <taxon>unclassified sequences</taxon>
        <taxon>metagenomes</taxon>
        <taxon>ecological metagenomes</taxon>
    </lineage>
</organism>
<sequence length="44" mass="5191">MYENYYGLTEKPFSLLPDPEYLYLSRHHQKALTLLEYGILNQAG</sequence>
<name>A0A3B0UP30_9ZZZZ</name>
<gene>
    <name evidence="1" type="ORF">MNBD_BACTEROID07-143</name>
</gene>
<accession>A0A3B0UP30</accession>
<protein>
    <submittedName>
        <fullName evidence="1">Uncharacterized protein</fullName>
    </submittedName>
</protein>
<proteinExistence type="predicted"/>
<feature type="non-terminal residue" evidence="1">
    <location>
        <position position="44"/>
    </location>
</feature>
<dbReference type="EMBL" id="UOET01000202">
    <property type="protein sequence ID" value="VAW28182.1"/>
    <property type="molecule type" value="Genomic_DNA"/>
</dbReference>